<feature type="region of interest" description="Disordered" evidence="1">
    <location>
        <begin position="15"/>
        <end position="40"/>
    </location>
</feature>
<name>A0AAV4SBU7_9ARAC</name>
<dbReference type="Proteomes" id="UP001054837">
    <property type="component" value="Unassembled WGS sequence"/>
</dbReference>
<proteinExistence type="predicted"/>
<evidence type="ECO:0000313" key="2">
    <source>
        <dbReference type="EMBL" id="GIY30952.1"/>
    </source>
</evidence>
<dbReference type="AlphaFoldDB" id="A0AAV4SBU7"/>
<sequence length="134" mass="14917">MTFFLPKILFLKDKSKKKKKKFPITPPSCTSSKKADDVRGIPGCRHDDSVKLIDGALERIEGIIQRNKEDECVIPSPCLKQQQLLEKWGSGKKVGENFSSNRFFPSFLTETAEYVEKIPTKILLSSGAAGSLEG</sequence>
<keyword evidence="3" id="KW-1185">Reference proteome</keyword>
<gene>
    <name evidence="2" type="ORF">CDAR_609501</name>
</gene>
<protein>
    <submittedName>
        <fullName evidence="2">Uncharacterized protein</fullName>
    </submittedName>
</protein>
<evidence type="ECO:0000256" key="1">
    <source>
        <dbReference type="SAM" id="MobiDB-lite"/>
    </source>
</evidence>
<reference evidence="2 3" key="1">
    <citation type="submission" date="2021-06" db="EMBL/GenBank/DDBJ databases">
        <title>Caerostris darwini draft genome.</title>
        <authorList>
            <person name="Kono N."/>
            <person name="Arakawa K."/>
        </authorList>
    </citation>
    <scope>NUCLEOTIDE SEQUENCE [LARGE SCALE GENOMIC DNA]</scope>
</reference>
<comment type="caution">
    <text evidence="2">The sequence shown here is derived from an EMBL/GenBank/DDBJ whole genome shotgun (WGS) entry which is preliminary data.</text>
</comment>
<evidence type="ECO:0000313" key="3">
    <source>
        <dbReference type="Proteomes" id="UP001054837"/>
    </source>
</evidence>
<accession>A0AAV4SBU7</accession>
<organism evidence="2 3">
    <name type="scientific">Caerostris darwini</name>
    <dbReference type="NCBI Taxonomy" id="1538125"/>
    <lineage>
        <taxon>Eukaryota</taxon>
        <taxon>Metazoa</taxon>
        <taxon>Ecdysozoa</taxon>
        <taxon>Arthropoda</taxon>
        <taxon>Chelicerata</taxon>
        <taxon>Arachnida</taxon>
        <taxon>Araneae</taxon>
        <taxon>Araneomorphae</taxon>
        <taxon>Entelegynae</taxon>
        <taxon>Araneoidea</taxon>
        <taxon>Araneidae</taxon>
        <taxon>Caerostris</taxon>
    </lineage>
</organism>
<dbReference type="EMBL" id="BPLQ01007580">
    <property type="protein sequence ID" value="GIY30952.1"/>
    <property type="molecule type" value="Genomic_DNA"/>
</dbReference>